<dbReference type="Proteomes" id="UP000018162">
    <property type="component" value="Unassembled WGS sequence"/>
</dbReference>
<accession>R6U4K9</accession>
<dbReference type="EMBL" id="CBFV010000094">
    <property type="protein sequence ID" value="CDC75011.1"/>
    <property type="molecule type" value="Genomic_DNA"/>
</dbReference>
<evidence type="ECO:0000313" key="3">
    <source>
        <dbReference type="Proteomes" id="UP000018162"/>
    </source>
</evidence>
<feature type="region of interest" description="Disordered" evidence="1">
    <location>
        <begin position="195"/>
        <end position="217"/>
    </location>
</feature>
<name>R6U4K9_9FIRM</name>
<comment type="caution">
    <text evidence="2">The sequence shown here is derived from an EMBL/GenBank/DDBJ whole genome shotgun (WGS) entry which is preliminary data.</text>
</comment>
<dbReference type="AlphaFoldDB" id="R6U4K9"/>
<feature type="compositionally biased region" description="Basic residues" evidence="1">
    <location>
        <begin position="197"/>
        <end position="217"/>
    </location>
</feature>
<reference evidence="2" key="1">
    <citation type="submission" date="2012-11" db="EMBL/GenBank/DDBJ databases">
        <title>Dependencies among metagenomic species, viruses, plasmids and units of genetic variation.</title>
        <authorList>
            <person name="Nielsen H.B."/>
            <person name="Almeida M."/>
            <person name="Juncker A.S."/>
            <person name="Rasmussen S."/>
            <person name="Li J."/>
            <person name="Sunagawa S."/>
            <person name="Plichta D."/>
            <person name="Gautier L."/>
            <person name="Le Chatelier E."/>
            <person name="Peletier E."/>
            <person name="Bonde I."/>
            <person name="Nielsen T."/>
            <person name="Manichanh C."/>
            <person name="Arumugam M."/>
            <person name="Batto J."/>
            <person name="Santos M.B.Q.D."/>
            <person name="Blom N."/>
            <person name="Borruel N."/>
            <person name="Burgdorf K.S."/>
            <person name="Boumezbeur F."/>
            <person name="Casellas F."/>
            <person name="Dore J."/>
            <person name="Guarner F."/>
            <person name="Hansen T."/>
            <person name="Hildebrand F."/>
            <person name="Kaas R.S."/>
            <person name="Kennedy S."/>
            <person name="Kristiansen K."/>
            <person name="Kultima J.R."/>
            <person name="Leonard P."/>
            <person name="Levenez F."/>
            <person name="Lund O."/>
            <person name="Moumen B."/>
            <person name="Le Paslier D."/>
            <person name="Pons N."/>
            <person name="Pedersen O."/>
            <person name="Prifti E."/>
            <person name="Qin J."/>
            <person name="Raes J."/>
            <person name="Tap J."/>
            <person name="Tims S."/>
            <person name="Ussery D.W."/>
            <person name="Yamada T."/>
            <person name="MetaHit consortium"/>
            <person name="Renault P."/>
            <person name="Sicheritz-Ponten T."/>
            <person name="Bork P."/>
            <person name="Wang J."/>
            <person name="Brunak S."/>
            <person name="Ehrlich S.D."/>
        </authorList>
    </citation>
    <scope>NUCLEOTIDE SEQUENCE [LARGE SCALE GENOMIC DNA]</scope>
</reference>
<gene>
    <name evidence="2" type="ORF">BN626_01917</name>
</gene>
<protein>
    <submittedName>
        <fullName evidence="2">Uncharacterized protein</fullName>
    </submittedName>
</protein>
<evidence type="ECO:0000313" key="2">
    <source>
        <dbReference type="EMBL" id="CDC75011.1"/>
    </source>
</evidence>
<sequence length="217" mass="25362">MQYRPKIIKGTVKGTGWPIDGHTLYFSQWDYDNRENWHLYGWDEPDDEAVMETMFTTETLAGMCEHEKLEGFAEEWKAKKWEPQGAFCLTLEQVDVVEVLQEEVKNETREELRARGFDLTPRKYSDKGGILCLPLDKNLNGDTQKKHPDWELIDCPLCGQKCWKMPAADKLKERQSVTYLCTECAVKAGFLADYPKNRRKPGGNREQRRRAKRNARR</sequence>
<evidence type="ECO:0000256" key="1">
    <source>
        <dbReference type="SAM" id="MobiDB-lite"/>
    </source>
</evidence>
<proteinExistence type="predicted"/>
<organism evidence="2 3">
    <name type="scientific">Agathobacter rectalis CAG:36</name>
    <dbReference type="NCBI Taxonomy" id="1263079"/>
    <lineage>
        <taxon>Bacteria</taxon>
        <taxon>Bacillati</taxon>
        <taxon>Bacillota</taxon>
        <taxon>Clostridia</taxon>
        <taxon>Lachnospirales</taxon>
        <taxon>Lachnospiraceae</taxon>
        <taxon>Agathobacter</taxon>
    </lineage>
</organism>